<organism evidence="15 16">
    <name type="scientific">Trichomonas vaginalis (strain ATCC PRA-98 / G3)</name>
    <dbReference type="NCBI Taxonomy" id="412133"/>
    <lineage>
        <taxon>Eukaryota</taxon>
        <taxon>Metamonada</taxon>
        <taxon>Parabasalia</taxon>
        <taxon>Trichomonadida</taxon>
        <taxon>Trichomonadidae</taxon>
        <taxon>Trichomonas</taxon>
    </lineage>
</organism>
<sequence length="260" mass="29821">MDDRIIRDVWASNLEQELKIISDLIEDYPYIAMDTEFPGVIVKPVGSFKSTQELEYQTTRCNVDLLKIIQIGITLGDKEGFYPTPCCTWQFNFKFDEKRDPHFHRSIVLLQQSGIDFKRFNNDGIDVYEFARLLIPSGLVMNPGITWVSFHSITDFGYLIKVLTAKPLPETCAAFFKVLELYFPNFYDIKYYTYPRTEIADGLQKIANQLGVSRVGREHQAGSDAFVTLKVFFELKRQLVITDAELNNAKNKLFGASAIV</sequence>
<dbReference type="RefSeq" id="XP_001304915.1">
    <property type="nucleotide sequence ID" value="XM_001304914.1"/>
</dbReference>
<dbReference type="FunFam" id="3.30.420.10:FF:000048">
    <property type="entry name" value="CCR4-associated factor 1, putative"/>
    <property type="match status" value="1"/>
</dbReference>
<reference evidence="15" key="2">
    <citation type="journal article" date="2007" name="Science">
        <title>Draft genome sequence of the sexually transmitted pathogen Trichomonas vaginalis.</title>
        <authorList>
            <person name="Carlton J.M."/>
            <person name="Hirt R.P."/>
            <person name="Silva J.C."/>
            <person name="Delcher A.L."/>
            <person name="Schatz M."/>
            <person name="Zhao Q."/>
            <person name="Wortman J.R."/>
            <person name="Bidwell S.L."/>
            <person name="Alsmark U.C.M."/>
            <person name="Besteiro S."/>
            <person name="Sicheritz-Ponten T."/>
            <person name="Noel C.J."/>
            <person name="Dacks J.B."/>
            <person name="Foster P.G."/>
            <person name="Simillion C."/>
            <person name="Van de Peer Y."/>
            <person name="Miranda-Saavedra D."/>
            <person name="Barton G.J."/>
            <person name="Westrop G.D."/>
            <person name="Mueller S."/>
            <person name="Dessi D."/>
            <person name="Fiori P.L."/>
            <person name="Ren Q."/>
            <person name="Paulsen I."/>
            <person name="Zhang H."/>
            <person name="Bastida-Corcuera F.D."/>
            <person name="Simoes-Barbosa A."/>
            <person name="Brown M.T."/>
            <person name="Hayes R.D."/>
            <person name="Mukherjee M."/>
            <person name="Okumura C.Y."/>
            <person name="Schneider R."/>
            <person name="Smith A.J."/>
            <person name="Vanacova S."/>
            <person name="Villalvazo M."/>
            <person name="Haas B.J."/>
            <person name="Pertea M."/>
            <person name="Feldblyum T.V."/>
            <person name="Utterback T.R."/>
            <person name="Shu C.L."/>
            <person name="Osoegawa K."/>
            <person name="de Jong P.J."/>
            <person name="Hrdy I."/>
            <person name="Horvathova L."/>
            <person name="Zubacova Z."/>
            <person name="Dolezal P."/>
            <person name="Malik S.B."/>
            <person name="Logsdon J.M. Jr."/>
            <person name="Henze K."/>
            <person name="Gupta A."/>
            <person name="Wang C.C."/>
            <person name="Dunne R.L."/>
            <person name="Upcroft J.A."/>
            <person name="Upcroft P."/>
            <person name="White O."/>
            <person name="Salzberg S.L."/>
            <person name="Tang P."/>
            <person name="Chiu C.-H."/>
            <person name="Lee Y.-S."/>
            <person name="Embley T.M."/>
            <person name="Coombs G.H."/>
            <person name="Mottram J.C."/>
            <person name="Tachezy J."/>
            <person name="Fraser-Liggett C.M."/>
            <person name="Johnson P.J."/>
        </authorList>
    </citation>
    <scope>NUCLEOTIDE SEQUENCE [LARGE SCALE GENOMIC DNA]</scope>
    <source>
        <strain evidence="15">G3</strain>
    </source>
</reference>
<evidence type="ECO:0000256" key="5">
    <source>
        <dbReference type="ARBA" id="ARBA00012161"/>
    </source>
</evidence>
<keyword evidence="7" id="KW-0540">Nuclease</keyword>
<dbReference type="OrthoDB" id="1164111at2759"/>
<evidence type="ECO:0000256" key="8">
    <source>
        <dbReference type="ARBA" id="ARBA00022723"/>
    </source>
</evidence>
<comment type="catalytic activity">
    <reaction evidence="1">
        <text>Exonucleolytic cleavage of poly(A) to 5'-AMP.</text>
        <dbReference type="EC" id="3.1.13.4"/>
    </reaction>
</comment>
<keyword evidence="6" id="KW-0963">Cytoplasm</keyword>
<comment type="similarity">
    <text evidence="4">Belongs to the CAF1 family.</text>
</comment>
<evidence type="ECO:0000256" key="13">
    <source>
        <dbReference type="ARBA" id="ARBA00023163"/>
    </source>
</evidence>
<dbReference type="InterPro" id="IPR012337">
    <property type="entry name" value="RNaseH-like_sf"/>
</dbReference>
<proteinExistence type="inferred from homology"/>
<dbReference type="InParanoid" id="A2FSY9"/>
<name>A2FSY9_TRIV3</name>
<evidence type="ECO:0000256" key="11">
    <source>
        <dbReference type="ARBA" id="ARBA00022884"/>
    </source>
</evidence>
<dbReference type="GO" id="GO:0005634">
    <property type="term" value="C:nucleus"/>
    <property type="evidence" value="ECO:0007669"/>
    <property type="project" value="UniProtKB-SubCell"/>
</dbReference>
<dbReference type="GO" id="GO:0000288">
    <property type="term" value="P:nuclear-transcribed mRNA catabolic process, deadenylation-dependent decay"/>
    <property type="evidence" value="ECO:0000318"/>
    <property type="project" value="GO_Central"/>
</dbReference>
<dbReference type="GO" id="GO:0046872">
    <property type="term" value="F:metal ion binding"/>
    <property type="evidence" value="ECO:0007669"/>
    <property type="project" value="UniProtKB-KW"/>
</dbReference>
<dbReference type="Gene3D" id="3.30.420.10">
    <property type="entry name" value="Ribonuclease H-like superfamily/Ribonuclease H"/>
    <property type="match status" value="1"/>
</dbReference>
<dbReference type="InterPro" id="IPR006941">
    <property type="entry name" value="RNase_CAF1"/>
</dbReference>
<dbReference type="GO" id="GO:0000932">
    <property type="term" value="C:P-body"/>
    <property type="evidence" value="ECO:0000318"/>
    <property type="project" value="GO_Central"/>
</dbReference>
<dbReference type="VEuPathDB" id="TrichDB:TVAG_007620"/>
<dbReference type="KEGG" id="tva:4749690"/>
<dbReference type="VEuPathDB" id="TrichDB:TVAGG3_0349110"/>
<dbReference type="EMBL" id="DS113998">
    <property type="protein sequence ID" value="EAX91985.1"/>
    <property type="molecule type" value="Genomic_DNA"/>
</dbReference>
<evidence type="ECO:0000256" key="9">
    <source>
        <dbReference type="ARBA" id="ARBA00022801"/>
    </source>
</evidence>
<evidence type="ECO:0000256" key="4">
    <source>
        <dbReference type="ARBA" id="ARBA00008372"/>
    </source>
</evidence>
<evidence type="ECO:0000256" key="6">
    <source>
        <dbReference type="ARBA" id="ARBA00022490"/>
    </source>
</evidence>
<dbReference type="InterPro" id="IPR039637">
    <property type="entry name" value="CNOT7/CNOT8/Pop2"/>
</dbReference>
<evidence type="ECO:0000256" key="12">
    <source>
        <dbReference type="ARBA" id="ARBA00023015"/>
    </source>
</evidence>
<dbReference type="SMR" id="A2FSY9"/>
<dbReference type="FunCoup" id="A2FSY9">
    <property type="interactions" value="720"/>
</dbReference>
<evidence type="ECO:0000256" key="7">
    <source>
        <dbReference type="ARBA" id="ARBA00022722"/>
    </source>
</evidence>
<reference evidence="15" key="1">
    <citation type="submission" date="2006-10" db="EMBL/GenBank/DDBJ databases">
        <authorList>
            <person name="Amadeo P."/>
            <person name="Zhao Q."/>
            <person name="Wortman J."/>
            <person name="Fraser-Liggett C."/>
            <person name="Carlton J."/>
        </authorList>
    </citation>
    <scope>NUCLEOTIDE SEQUENCE</scope>
    <source>
        <strain evidence="15">G3</strain>
    </source>
</reference>
<evidence type="ECO:0000256" key="14">
    <source>
        <dbReference type="ARBA" id="ARBA00023242"/>
    </source>
</evidence>
<keyword evidence="16" id="KW-1185">Reference proteome</keyword>
<dbReference type="GO" id="GO:0003723">
    <property type="term" value="F:RNA binding"/>
    <property type="evidence" value="ECO:0007669"/>
    <property type="project" value="UniProtKB-KW"/>
</dbReference>
<keyword evidence="13" id="KW-0804">Transcription</keyword>
<dbReference type="InterPro" id="IPR036397">
    <property type="entry name" value="RNaseH_sf"/>
</dbReference>
<dbReference type="EC" id="3.1.13.4" evidence="5"/>
<evidence type="ECO:0000313" key="16">
    <source>
        <dbReference type="Proteomes" id="UP000001542"/>
    </source>
</evidence>
<dbReference type="GO" id="GO:0030015">
    <property type="term" value="C:CCR4-NOT core complex"/>
    <property type="evidence" value="ECO:0000318"/>
    <property type="project" value="GO_Central"/>
</dbReference>
<evidence type="ECO:0000313" key="15">
    <source>
        <dbReference type="EMBL" id="EAX91985.1"/>
    </source>
</evidence>
<keyword evidence="8" id="KW-0479">Metal-binding</keyword>
<dbReference type="PANTHER" id="PTHR10797">
    <property type="entry name" value="CCR4-NOT TRANSCRIPTION COMPLEX SUBUNIT"/>
    <property type="match status" value="1"/>
</dbReference>
<dbReference type="AlphaFoldDB" id="A2FSY9"/>
<keyword evidence="10" id="KW-0269">Exonuclease</keyword>
<protein>
    <recommendedName>
        <fullName evidence="5">poly(A)-specific ribonuclease</fullName>
        <ecNumber evidence="5">3.1.13.4</ecNumber>
    </recommendedName>
</protein>
<dbReference type="GO" id="GO:0004535">
    <property type="term" value="F:poly(A)-specific ribonuclease activity"/>
    <property type="evidence" value="ECO:0000318"/>
    <property type="project" value="GO_Central"/>
</dbReference>
<keyword evidence="14" id="KW-0539">Nucleus</keyword>
<evidence type="ECO:0000256" key="3">
    <source>
        <dbReference type="ARBA" id="ARBA00004496"/>
    </source>
</evidence>
<evidence type="ECO:0000256" key="2">
    <source>
        <dbReference type="ARBA" id="ARBA00004123"/>
    </source>
</evidence>
<evidence type="ECO:0000256" key="10">
    <source>
        <dbReference type="ARBA" id="ARBA00022839"/>
    </source>
</evidence>
<dbReference type="eggNOG" id="KOG0304">
    <property type="taxonomic scope" value="Eukaryota"/>
</dbReference>
<gene>
    <name evidence="15" type="ORF">TVAG_007620</name>
</gene>
<accession>A2FSY9</accession>
<dbReference type="STRING" id="5722.A2FSY9"/>
<dbReference type="SUPFAM" id="SSF53098">
    <property type="entry name" value="Ribonuclease H-like"/>
    <property type="match status" value="1"/>
</dbReference>
<comment type="subcellular location">
    <subcellularLocation>
        <location evidence="3">Cytoplasm</location>
    </subcellularLocation>
    <subcellularLocation>
        <location evidence="2">Nucleus</location>
    </subcellularLocation>
</comment>
<dbReference type="Pfam" id="PF04857">
    <property type="entry name" value="CAF1"/>
    <property type="match status" value="1"/>
</dbReference>
<keyword evidence="11" id="KW-0694">RNA-binding</keyword>
<keyword evidence="9" id="KW-0378">Hydrolase</keyword>
<keyword evidence="12" id="KW-0805">Transcription regulation</keyword>
<dbReference type="OMA" id="RTPNCAS"/>
<evidence type="ECO:0000256" key="1">
    <source>
        <dbReference type="ARBA" id="ARBA00001663"/>
    </source>
</evidence>
<dbReference type="Proteomes" id="UP000001542">
    <property type="component" value="Unassembled WGS sequence"/>
</dbReference>